<evidence type="ECO:0000313" key="4">
    <source>
        <dbReference type="Proteomes" id="UP000199103"/>
    </source>
</evidence>
<evidence type="ECO:0000313" key="3">
    <source>
        <dbReference type="EMBL" id="SDS54190.1"/>
    </source>
</evidence>
<feature type="transmembrane region" description="Helical" evidence="2">
    <location>
        <begin position="273"/>
        <end position="292"/>
    </location>
</feature>
<name>A0A1H1T1T1_9ACTN</name>
<organism evidence="3 4">
    <name type="scientific">Microlunatus soli</name>
    <dbReference type="NCBI Taxonomy" id="630515"/>
    <lineage>
        <taxon>Bacteria</taxon>
        <taxon>Bacillati</taxon>
        <taxon>Actinomycetota</taxon>
        <taxon>Actinomycetes</taxon>
        <taxon>Propionibacteriales</taxon>
        <taxon>Propionibacteriaceae</taxon>
        <taxon>Microlunatus</taxon>
    </lineage>
</organism>
<feature type="compositionally biased region" description="Low complexity" evidence="1">
    <location>
        <begin position="567"/>
        <end position="580"/>
    </location>
</feature>
<feature type="transmembrane region" description="Helical" evidence="2">
    <location>
        <begin position="345"/>
        <end position="365"/>
    </location>
</feature>
<keyword evidence="2" id="KW-0812">Transmembrane</keyword>
<feature type="compositionally biased region" description="Gly residues" evidence="1">
    <location>
        <begin position="423"/>
        <end position="467"/>
    </location>
</feature>
<protein>
    <recommendedName>
        <fullName evidence="5">TrbL/VirB6 plasmid conjugal transfer protein</fullName>
    </recommendedName>
</protein>
<reference evidence="3 4" key="1">
    <citation type="submission" date="2016-10" db="EMBL/GenBank/DDBJ databases">
        <authorList>
            <person name="de Groot N.N."/>
        </authorList>
    </citation>
    <scope>NUCLEOTIDE SEQUENCE [LARGE SCALE GENOMIC DNA]</scope>
    <source>
        <strain evidence="3 4">DSM 21800</strain>
    </source>
</reference>
<dbReference type="STRING" id="630515.SAMN04489812_2222"/>
<feature type="transmembrane region" description="Helical" evidence="2">
    <location>
        <begin position="76"/>
        <end position="97"/>
    </location>
</feature>
<feature type="transmembrane region" description="Helical" evidence="2">
    <location>
        <begin position="247"/>
        <end position="266"/>
    </location>
</feature>
<feature type="transmembrane region" description="Helical" evidence="2">
    <location>
        <begin position="151"/>
        <end position="171"/>
    </location>
</feature>
<keyword evidence="4" id="KW-1185">Reference proteome</keyword>
<keyword evidence="2" id="KW-0472">Membrane</keyword>
<feature type="compositionally biased region" description="Low complexity" evidence="1">
    <location>
        <begin position="492"/>
        <end position="513"/>
    </location>
</feature>
<feature type="compositionally biased region" description="Low complexity" evidence="1">
    <location>
        <begin position="468"/>
        <end position="477"/>
    </location>
</feature>
<feature type="compositionally biased region" description="Gly residues" evidence="1">
    <location>
        <begin position="543"/>
        <end position="564"/>
    </location>
</feature>
<dbReference type="AlphaFoldDB" id="A0A1H1T1T1"/>
<gene>
    <name evidence="3" type="ORF">SAMN04489812_2222</name>
</gene>
<feature type="transmembrane region" description="Helical" evidence="2">
    <location>
        <begin position="312"/>
        <end position="333"/>
    </location>
</feature>
<dbReference type="EMBL" id="LT629772">
    <property type="protein sequence ID" value="SDS54190.1"/>
    <property type="molecule type" value="Genomic_DNA"/>
</dbReference>
<dbReference type="OrthoDB" id="3694109at2"/>
<dbReference type="RefSeq" id="WP_091524425.1">
    <property type="nucleotide sequence ID" value="NZ_LT629772.1"/>
</dbReference>
<feature type="transmembrane region" description="Helical" evidence="2">
    <location>
        <begin position="183"/>
        <end position="204"/>
    </location>
</feature>
<evidence type="ECO:0000256" key="1">
    <source>
        <dbReference type="SAM" id="MobiDB-lite"/>
    </source>
</evidence>
<accession>A0A1H1T1T1</accession>
<feature type="compositionally biased region" description="Gly residues" evidence="1">
    <location>
        <begin position="514"/>
        <end position="524"/>
    </location>
</feature>
<dbReference type="Proteomes" id="UP000199103">
    <property type="component" value="Chromosome I"/>
</dbReference>
<keyword evidence="2" id="KW-1133">Transmembrane helix</keyword>
<feature type="region of interest" description="Disordered" evidence="1">
    <location>
        <begin position="423"/>
        <end position="478"/>
    </location>
</feature>
<feature type="region of interest" description="Disordered" evidence="1">
    <location>
        <begin position="492"/>
        <end position="591"/>
    </location>
</feature>
<feature type="transmembrane region" description="Helical" evidence="2">
    <location>
        <begin position="109"/>
        <end position="131"/>
    </location>
</feature>
<proteinExistence type="predicted"/>
<evidence type="ECO:0000256" key="2">
    <source>
        <dbReference type="SAM" id="Phobius"/>
    </source>
</evidence>
<sequence>MCDPKPICYATEASADALVDKITSSVDAFIDSVTPALTSLGTLWVKVKTPDLTGGGEVAPRGHAADAESVLTVLGYVSWIGFAIAIIAVIILGAMIATRMRAGEGVAAVGRIGIVLGAVIMISSASSLVALVLPSGPQGVGGATGYIQASLWWYMAAAAIVSVIIGGIRMAWEQRLQPGMDTLKSVITLVVVSGAGVSMVGILIKAADSFSAWVIDGALDCSLTDANCFPASVAKLLHLNNHSDPDGVGGAVSSLLVMGLIALLALLSTLIQIVLLIARSGMLVILAGVLPIAASATNTENGKTWFRKCVSWLIGFLLYKPAAAIVYAAAFKLFGNSAQTTDDLIAMLTGVMLMVLAVFALPAILRFVSPMAAGAAGGAASGAATVAALSALPSGARSAGGGSAGGAVGGAVGRLAQLGSGSGASGAGSGGSQRAGGGRGSGSGSSGSGGPGMTGSSGSQGVGGAQGLAGAAGSLGKAGRDAADTATRATAGAAGAGSGSAAKGSGSATSSAGSGSGGISGGPTGNDKPRGRRYASTGSSPSGAGGGGGGGGGTGGGSGEGGGRSRALVAAQLASGAAQGITDDSTGGGQG</sequence>
<evidence type="ECO:0008006" key="5">
    <source>
        <dbReference type="Google" id="ProtNLM"/>
    </source>
</evidence>